<evidence type="ECO:0000313" key="3">
    <source>
        <dbReference type="Proteomes" id="UP001044222"/>
    </source>
</evidence>
<protein>
    <submittedName>
        <fullName evidence="2">Uncharacterized protein</fullName>
    </submittedName>
</protein>
<evidence type="ECO:0000313" key="2">
    <source>
        <dbReference type="EMBL" id="KAG5841050.1"/>
    </source>
</evidence>
<reference evidence="2" key="1">
    <citation type="submission" date="2021-01" db="EMBL/GenBank/DDBJ databases">
        <title>A chromosome-scale assembly of European eel, Anguilla anguilla.</title>
        <authorList>
            <person name="Henkel C."/>
            <person name="Jong-Raadsen S.A."/>
            <person name="Dufour S."/>
            <person name="Weltzien F.-A."/>
            <person name="Palstra A.P."/>
            <person name="Pelster B."/>
            <person name="Spaink H.P."/>
            <person name="Van Den Thillart G.E."/>
            <person name="Jansen H."/>
            <person name="Zahm M."/>
            <person name="Klopp C."/>
            <person name="Cedric C."/>
            <person name="Louis A."/>
            <person name="Berthelot C."/>
            <person name="Parey E."/>
            <person name="Roest Crollius H."/>
            <person name="Montfort J."/>
            <person name="Robinson-Rechavi M."/>
            <person name="Bucao C."/>
            <person name="Bouchez O."/>
            <person name="Gislard M."/>
            <person name="Lluch J."/>
            <person name="Milhes M."/>
            <person name="Lampietro C."/>
            <person name="Lopez Roques C."/>
            <person name="Donnadieu C."/>
            <person name="Braasch I."/>
            <person name="Desvignes T."/>
            <person name="Postlethwait J."/>
            <person name="Bobe J."/>
            <person name="Guiguen Y."/>
            <person name="Dirks R."/>
        </authorList>
    </citation>
    <scope>NUCLEOTIDE SEQUENCE</scope>
    <source>
        <strain evidence="2">Tag_6206</strain>
        <tissue evidence="2">Liver</tissue>
    </source>
</reference>
<feature type="region of interest" description="Disordered" evidence="1">
    <location>
        <begin position="112"/>
        <end position="141"/>
    </location>
</feature>
<accession>A0A9D3RSC0</accession>
<evidence type="ECO:0000256" key="1">
    <source>
        <dbReference type="SAM" id="MobiDB-lite"/>
    </source>
</evidence>
<name>A0A9D3RSC0_ANGAN</name>
<dbReference type="Proteomes" id="UP001044222">
    <property type="component" value="Chromosome 10"/>
</dbReference>
<feature type="compositionally biased region" description="Basic and acidic residues" evidence="1">
    <location>
        <begin position="132"/>
        <end position="141"/>
    </location>
</feature>
<comment type="caution">
    <text evidence="2">The sequence shown here is derived from an EMBL/GenBank/DDBJ whole genome shotgun (WGS) entry which is preliminary data.</text>
</comment>
<dbReference type="EMBL" id="JAFIRN010000010">
    <property type="protein sequence ID" value="KAG5841050.1"/>
    <property type="molecule type" value="Genomic_DNA"/>
</dbReference>
<organism evidence="2 3">
    <name type="scientific">Anguilla anguilla</name>
    <name type="common">European freshwater eel</name>
    <name type="synonym">Muraena anguilla</name>
    <dbReference type="NCBI Taxonomy" id="7936"/>
    <lineage>
        <taxon>Eukaryota</taxon>
        <taxon>Metazoa</taxon>
        <taxon>Chordata</taxon>
        <taxon>Craniata</taxon>
        <taxon>Vertebrata</taxon>
        <taxon>Euteleostomi</taxon>
        <taxon>Actinopterygii</taxon>
        <taxon>Neopterygii</taxon>
        <taxon>Teleostei</taxon>
        <taxon>Anguilliformes</taxon>
        <taxon>Anguillidae</taxon>
        <taxon>Anguilla</taxon>
    </lineage>
</organism>
<feature type="region of interest" description="Disordered" evidence="1">
    <location>
        <begin position="41"/>
        <end position="100"/>
    </location>
</feature>
<gene>
    <name evidence="2" type="ORF">ANANG_G00195470</name>
</gene>
<proteinExistence type="predicted"/>
<dbReference type="AlphaFoldDB" id="A0A9D3RSC0"/>
<feature type="compositionally biased region" description="Basic and acidic residues" evidence="1">
    <location>
        <begin position="43"/>
        <end position="71"/>
    </location>
</feature>
<keyword evidence="3" id="KW-1185">Reference proteome</keyword>
<sequence>MTGWGGVSAGRCWWNNEPPKPFLRSPYMEVFQILKVGFGSSVRRREESKRETEERKSSPCIDHDRDRERHAGTGGEPSVRGARSSERAGPYRSPTRRPALLLSLSARTGRRGFLPATLRPCHSNPTMPQDGETFHRLPNDL</sequence>